<keyword evidence="1" id="KW-0812">Transmembrane</keyword>
<feature type="transmembrane region" description="Helical" evidence="1">
    <location>
        <begin position="52"/>
        <end position="74"/>
    </location>
</feature>
<keyword evidence="2" id="KW-0675">Receptor</keyword>
<keyword evidence="1" id="KW-0472">Membrane</keyword>
<dbReference type="EMBL" id="SGBU01000008">
    <property type="protein sequence ID" value="KAF3054240.1"/>
    <property type="molecule type" value="Genomic_DNA"/>
</dbReference>
<gene>
    <name evidence="2" type="primary">Or-432</name>
    <name evidence="2" type="synonym">Nful_v1.0-Or-432-dH</name>
    <name evidence="2" type="ORF">NFUL_NFUL000400</name>
</gene>
<proteinExistence type="predicted"/>
<accession>A0A6G1LP52</accession>
<feature type="transmembrane region" description="Helical" evidence="1">
    <location>
        <begin position="24"/>
        <end position="46"/>
    </location>
</feature>
<evidence type="ECO:0000313" key="3">
    <source>
        <dbReference type="Proteomes" id="UP000479987"/>
    </source>
</evidence>
<feature type="transmembrane region" description="Helical" evidence="1">
    <location>
        <begin position="123"/>
        <end position="142"/>
    </location>
</feature>
<keyword evidence="1" id="KW-1133">Transmembrane helix</keyword>
<feature type="transmembrane region" description="Helical" evidence="1">
    <location>
        <begin position="230"/>
        <end position="253"/>
    </location>
</feature>
<keyword evidence="3" id="KW-1185">Reference proteome</keyword>
<feature type="transmembrane region" description="Helical" evidence="1">
    <location>
        <begin position="203"/>
        <end position="224"/>
    </location>
</feature>
<organism evidence="2 3">
    <name type="scientific">Nylanderia fulva</name>
    <dbReference type="NCBI Taxonomy" id="613905"/>
    <lineage>
        <taxon>Eukaryota</taxon>
        <taxon>Metazoa</taxon>
        <taxon>Ecdysozoa</taxon>
        <taxon>Arthropoda</taxon>
        <taxon>Hexapoda</taxon>
        <taxon>Insecta</taxon>
        <taxon>Pterygota</taxon>
        <taxon>Neoptera</taxon>
        <taxon>Endopterygota</taxon>
        <taxon>Hymenoptera</taxon>
        <taxon>Apocrita</taxon>
        <taxon>Aculeata</taxon>
        <taxon>Formicoidea</taxon>
        <taxon>Formicidae</taxon>
        <taxon>Formicinae</taxon>
        <taxon>Nylanderia</taxon>
    </lineage>
</organism>
<feature type="transmembrane region" description="Helical" evidence="1">
    <location>
        <begin position="294"/>
        <end position="315"/>
    </location>
</feature>
<dbReference type="Proteomes" id="UP000479987">
    <property type="component" value="Unassembled WGS sequence"/>
</dbReference>
<dbReference type="AlphaFoldDB" id="A0A6G1LP52"/>
<reference evidence="2 3" key="1">
    <citation type="submission" date="2019-08" db="EMBL/GenBank/DDBJ databases">
        <title>High quality draft denovo assembly of Nylanderia fulva.</title>
        <authorList>
            <person name="Vargo E.L."/>
            <person name="Tarone A.M."/>
            <person name="Konganti K.R."/>
        </authorList>
    </citation>
    <scope>NUCLEOTIDE SEQUENCE [LARGE SCALE GENOMIC DNA]</scope>
    <source>
        <strain evidence="2">TAMU-Nful-2015</strain>
        <tissue evidence="2">Whole body</tissue>
    </source>
</reference>
<name>A0A6G1LP52_9HYME</name>
<protein>
    <submittedName>
        <fullName evidence="2">Odorant receptor 432</fullName>
    </submittedName>
</protein>
<comment type="caution">
    <text evidence="2">The sequence shown here is derived from an EMBL/GenBank/DDBJ whole genome shotgun (WGS) entry which is preliminary data.</text>
</comment>
<evidence type="ECO:0000313" key="2">
    <source>
        <dbReference type="EMBL" id="KAF3054240.1"/>
    </source>
</evidence>
<sequence>MICIKTQHFNRVLLLAIDYQKSKFVRLQTIMFFIIQTSFIIFQVPFINTRCILNFILNVLLSVIFSSFSVRNLLDQLQYICNKLKDEKEIAVIRKYGTFAERWIIIFTSNKIEIEYFIGQKKYFYLLLLHIDSFICIGLTTLASTSTIMFLGYIMHICGMFKIASCMDQAMPNKIIENIKMKNNMIYKEIIDTIEIPRQAMKLIDFFISTFEGSVLSLIPFSVISLNLNIFSVSILLFVMFITLLLSVSAVLSHMFVTNYAGYNSRWYIALLHLQKLIHFILQRDSKNFNLNIAGMFEILLECFGMIKIIALQLIKSSMSYFTVIYSMQ</sequence>
<evidence type="ECO:0000256" key="1">
    <source>
        <dbReference type="SAM" id="Phobius"/>
    </source>
</evidence>